<dbReference type="GO" id="GO:0070402">
    <property type="term" value="F:NADPH binding"/>
    <property type="evidence" value="ECO:0007669"/>
    <property type="project" value="TreeGrafter"/>
</dbReference>
<feature type="domain" description="Enoyl reductase (ER)" evidence="3">
    <location>
        <begin position="10"/>
        <end position="310"/>
    </location>
</feature>
<accession>A0A840N5Y5</accession>
<reference evidence="4 5" key="1">
    <citation type="submission" date="2020-08" db="EMBL/GenBank/DDBJ databases">
        <title>Sequencing the genomes of 1000 actinobacteria strains.</title>
        <authorList>
            <person name="Klenk H.-P."/>
        </authorList>
    </citation>
    <scope>NUCLEOTIDE SEQUENCE [LARGE SCALE GENOMIC DNA]</scope>
    <source>
        <strain evidence="4 5">DSM 45582</strain>
    </source>
</reference>
<evidence type="ECO:0000256" key="2">
    <source>
        <dbReference type="ARBA" id="ARBA00023002"/>
    </source>
</evidence>
<dbReference type="InterPro" id="IPR036291">
    <property type="entry name" value="NAD(P)-bd_dom_sf"/>
</dbReference>
<comment type="caution">
    <text evidence="4">The sequence shown here is derived from an EMBL/GenBank/DDBJ whole genome shotgun (WGS) entry which is preliminary data.</text>
</comment>
<dbReference type="Gene3D" id="3.90.180.10">
    <property type="entry name" value="Medium-chain alcohol dehydrogenases, catalytic domain"/>
    <property type="match status" value="1"/>
</dbReference>
<dbReference type="GO" id="GO:0003960">
    <property type="term" value="F:quinone reductase (NADPH) activity"/>
    <property type="evidence" value="ECO:0007669"/>
    <property type="project" value="TreeGrafter"/>
</dbReference>
<dbReference type="InterPro" id="IPR020843">
    <property type="entry name" value="ER"/>
</dbReference>
<dbReference type="RefSeq" id="WP_184476300.1">
    <property type="nucleotide sequence ID" value="NZ_JACHIV010000001.1"/>
</dbReference>
<protein>
    <submittedName>
        <fullName evidence="4">NADPH:quinone reductase-like Zn-dependent oxidoreductase</fullName>
    </submittedName>
</protein>
<dbReference type="PANTHER" id="PTHR48106:SF13">
    <property type="entry name" value="QUINONE OXIDOREDUCTASE-RELATED"/>
    <property type="match status" value="1"/>
</dbReference>
<dbReference type="Proteomes" id="UP000580474">
    <property type="component" value="Unassembled WGS sequence"/>
</dbReference>
<sequence>MRSVGVSEFGGPDVLREFQVPQRHAGPGEVRIRVRAAAVNPTDTVLRSGAYAERLRENPPPYVPGMDVAGELDEVGEDVDTGLAVGDRVMAVVVPHAAHGGYSESLVLPARSVVRVPAGVDHVAASTLPMNGLTARQALDLLELSPGDSLAVTGAAGAFGGYVVQLAKADGLRVIADAADADRELVRSLGADVVVERGDDVAARIREVEPDGVPAVADGAVHNDLVVPAVRDGGRIATVRFFTAEAERGITYRPVSVRDYAQEWEKLDRLRAQVEQGALSLRVARTFPASEAAEAHRALEAGGVRGRLVLEF</sequence>
<dbReference type="AlphaFoldDB" id="A0A840N5Y5"/>
<dbReference type="SUPFAM" id="SSF51735">
    <property type="entry name" value="NAD(P)-binding Rossmann-fold domains"/>
    <property type="match status" value="1"/>
</dbReference>
<evidence type="ECO:0000313" key="5">
    <source>
        <dbReference type="Proteomes" id="UP000580474"/>
    </source>
</evidence>
<proteinExistence type="predicted"/>
<dbReference type="GO" id="GO:0005829">
    <property type="term" value="C:cytosol"/>
    <property type="evidence" value="ECO:0007669"/>
    <property type="project" value="TreeGrafter"/>
</dbReference>
<dbReference type="EMBL" id="JACHIV010000001">
    <property type="protein sequence ID" value="MBB5067064.1"/>
    <property type="molecule type" value="Genomic_DNA"/>
</dbReference>
<keyword evidence="2" id="KW-0560">Oxidoreductase</keyword>
<dbReference type="Pfam" id="PF08240">
    <property type="entry name" value="ADH_N"/>
    <property type="match status" value="1"/>
</dbReference>
<dbReference type="Gene3D" id="3.40.50.720">
    <property type="entry name" value="NAD(P)-binding Rossmann-like Domain"/>
    <property type="match status" value="1"/>
</dbReference>
<keyword evidence="1" id="KW-0521">NADP</keyword>
<dbReference type="CDD" id="cd05289">
    <property type="entry name" value="MDR_like_2"/>
    <property type="match status" value="1"/>
</dbReference>
<dbReference type="SUPFAM" id="SSF50129">
    <property type="entry name" value="GroES-like"/>
    <property type="match status" value="1"/>
</dbReference>
<dbReference type="InterPro" id="IPR011032">
    <property type="entry name" value="GroES-like_sf"/>
</dbReference>
<dbReference type="InterPro" id="IPR013154">
    <property type="entry name" value="ADH-like_N"/>
</dbReference>
<gene>
    <name evidence="4" type="ORF">BJ969_000152</name>
</gene>
<organism evidence="4 5">
    <name type="scientific">Saccharopolyspora gloriosae</name>
    <dbReference type="NCBI Taxonomy" id="455344"/>
    <lineage>
        <taxon>Bacteria</taxon>
        <taxon>Bacillati</taxon>
        <taxon>Actinomycetota</taxon>
        <taxon>Actinomycetes</taxon>
        <taxon>Pseudonocardiales</taxon>
        <taxon>Pseudonocardiaceae</taxon>
        <taxon>Saccharopolyspora</taxon>
    </lineage>
</organism>
<dbReference type="GO" id="GO:0035925">
    <property type="term" value="F:mRNA 3'-UTR AU-rich region binding"/>
    <property type="evidence" value="ECO:0007669"/>
    <property type="project" value="TreeGrafter"/>
</dbReference>
<keyword evidence="5" id="KW-1185">Reference proteome</keyword>
<evidence type="ECO:0000256" key="1">
    <source>
        <dbReference type="ARBA" id="ARBA00022857"/>
    </source>
</evidence>
<evidence type="ECO:0000259" key="3">
    <source>
        <dbReference type="SMART" id="SM00829"/>
    </source>
</evidence>
<dbReference type="PANTHER" id="PTHR48106">
    <property type="entry name" value="QUINONE OXIDOREDUCTASE PIG3-RELATED"/>
    <property type="match status" value="1"/>
</dbReference>
<name>A0A840N5Y5_9PSEU</name>
<dbReference type="SMART" id="SM00829">
    <property type="entry name" value="PKS_ER"/>
    <property type="match status" value="1"/>
</dbReference>
<evidence type="ECO:0000313" key="4">
    <source>
        <dbReference type="EMBL" id="MBB5067064.1"/>
    </source>
</evidence>
<dbReference type="Pfam" id="PF13602">
    <property type="entry name" value="ADH_zinc_N_2"/>
    <property type="match status" value="1"/>
</dbReference>